<evidence type="ECO:0000313" key="2">
    <source>
        <dbReference type="Proteomes" id="UP001056120"/>
    </source>
</evidence>
<comment type="caution">
    <text evidence="1">The sequence shown here is derived from an EMBL/GenBank/DDBJ whole genome shotgun (WGS) entry which is preliminary data.</text>
</comment>
<gene>
    <name evidence="1" type="ORF">L1987_66630</name>
</gene>
<proteinExistence type="predicted"/>
<organism evidence="1 2">
    <name type="scientific">Smallanthus sonchifolius</name>
    <dbReference type="NCBI Taxonomy" id="185202"/>
    <lineage>
        <taxon>Eukaryota</taxon>
        <taxon>Viridiplantae</taxon>
        <taxon>Streptophyta</taxon>
        <taxon>Embryophyta</taxon>
        <taxon>Tracheophyta</taxon>
        <taxon>Spermatophyta</taxon>
        <taxon>Magnoliopsida</taxon>
        <taxon>eudicotyledons</taxon>
        <taxon>Gunneridae</taxon>
        <taxon>Pentapetalae</taxon>
        <taxon>asterids</taxon>
        <taxon>campanulids</taxon>
        <taxon>Asterales</taxon>
        <taxon>Asteraceae</taxon>
        <taxon>Asteroideae</taxon>
        <taxon>Heliantheae alliance</taxon>
        <taxon>Millerieae</taxon>
        <taxon>Smallanthus</taxon>
    </lineage>
</organism>
<protein>
    <submittedName>
        <fullName evidence="1">Uncharacterized protein</fullName>
    </submittedName>
</protein>
<sequence>MQTVTSLKSKLRGWGYEPIICSVETKTGLDSLQSKLSLFRSITNRRMNMDCDLQKKLDEFGAGFENILQESFLADKNSRKGKSIVGPATTELRDKADDNRYK</sequence>
<reference evidence="1 2" key="2">
    <citation type="journal article" date="2022" name="Mol. Ecol. Resour.">
        <title>The genomes of chicory, endive, great burdock and yacon provide insights into Asteraceae paleo-polyploidization history and plant inulin production.</title>
        <authorList>
            <person name="Fan W."/>
            <person name="Wang S."/>
            <person name="Wang H."/>
            <person name="Wang A."/>
            <person name="Jiang F."/>
            <person name="Liu H."/>
            <person name="Zhao H."/>
            <person name="Xu D."/>
            <person name="Zhang Y."/>
        </authorList>
    </citation>
    <scope>NUCLEOTIDE SEQUENCE [LARGE SCALE GENOMIC DNA]</scope>
    <source>
        <strain evidence="2">cv. Yunnan</strain>
        <tissue evidence="1">Leaves</tissue>
    </source>
</reference>
<dbReference type="Proteomes" id="UP001056120">
    <property type="component" value="Linkage Group LG22"/>
</dbReference>
<accession>A0ACB9BXU4</accession>
<evidence type="ECO:0000313" key="1">
    <source>
        <dbReference type="EMBL" id="KAI3726824.1"/>
    </source>
</evidence>
<dbReference type="EMBL" id="CM042039">
    <property type="protein sequence ID" value="KAI3726824.1"/>
    <property type="molecule type" value="Genomic_DNA"/>
</dbReference>
<reference evidence="2" key="1">
    <citation type="journal article" date="2022" name="Mol. Ecol. Resour.">
        <title>The genomes of chicory, endive, great burdock and yacon provide insights into Asteraceae palaeo-polyploidization history and plant inulin production.</title>
        <authorList>
            <person name="Fan W."/>
            <person name="Wang S."/>
            <person name="Wang H."/>
            <person name="Wang A."/>
            <person name="Jiang F."/>
            <person name="Liu H."/>
            <person name="Zhao H."/>
            <person name="Xu D."/>
            <person name="Zhang Y."/>
        </authorList>
    </citation>
    <scope>NUCLEOTIDE SEQUENCE [LARGE SCALE GENOMIC DNA]</scope>
    <source>
        <strain evidence="2">cv. Yunnan</strain>
    </source>
</reference>
<name>A0ACB9BXU4_9ASTR</name>
<keyword evidence="2" id="KW-1185">Reference proteome</keyword>